<evidence type="ECO:0000256" key="1">
    <source>
        <dbReference type="SAM" id="MobiDB-lite"/>
    </source>
</evidence>
<evidence type="ECO:0000313" key="4">
    <source>
        <dbReference type="Proteomes" id="UP000184387"/>
    </source>
</evidence>
<feature type="domain" description="Recombinase" evidence="2">
    <location>
        <begin position="5"/>
        <end position="69"/>
    </location>
</feature>
<dbReference type="Proteomes" id="UP000184387">
    <property type="component" value="Unassembled WGS sequence"/>
</dbReference>
<dbReference type="AlphaFoldDB" id="A0A1M6I142"/>
<name>A0A1M6I142_9PROT</name>
<dbReference type="InterPro" id="IPR011109">
    <property type="entry name" value="DNA_bind_recombinase_dom"/>
</dbReference>
<keyword evidence="4" id="KW-1185">Reference proteome</keyword>
<sequence>MLALREEATREGMLSKAGQPLSRGARFHLLQNRLYRGQVVHKGQTYAGEHDAIVGEELWDAVQQRLANNRQDRSPGRRSNNPALLLGLVHDASGDRLTPTHAVRRGVRYRYYVSHRLVTDGRRKAPDGRRIPANDLERLVVDTLLQFVTDPPRLLGRLNEEGALPSSLSGQKELIRAAQALADGWPQLSPKDGRNLLHRLLTRVDVTDKAITLRLDPAHLRDHLLGTEPEATDAGRDSIFLSVPSTLMRAGRGTALVLGDQDAPAPSRRNPTLVRVIVRDTPSGAVASQSDREHAGVSSPHS</sequence>
<evidence type="ECO:0000259" key="2">
    <source>
        <dbReference type="Pfam" id="PF07508"/>
    </source>
</evidence>
<proteinExistence type="predicted"/>
<dbReference type="STRING" id="198092.SAMN02745194_02167"/>
<feature type="region of interest" description="Disordered" evidence="1">
    <location>
        <begin position="281"/>
        <end position="302"/>
    </location>
</feature>
<dbReference type="InterPro" id="IPR038109">
    <property type="entry name" value="DNA_bind_recomb_sf"/>
</dbReference>
<evidence type="ECO:0000313" key="3">
    <source>
        <dbReference type="EMBL" id="SHJ28120.1"/>
    </source>
</evidence>
<dbReference type="EMBL" id="FQZF01000011">
    <property type="protein sequence ID" value="SHJ28120.1"/>
    <property type="molecule type" value="Genomic_DNA"/>
</dbReference>
<reference evidence="3 4" key="1">
    <citation type="submission" date="2016-11" db="EMBL/GenBank/DDBJ databases">
        <authorList>
            <person name="Jaros S."/>
            <person name="Januszkiewicz K."/>
            <person name="Wedrychowicz H."/>
        </authorList>
    </citation>
    <scope>NUCLEOTIDE SEQUENCE [LARGE SCALE GENOMIC DNA]</scope>
    <source>
        <strain evidence="3 4">DSM 14916</strain>
    </source>
</reference>
<dbReference type="GO" id="GO:0000150">
    <property type="term" value="F:DNA strand exchange activity"/>
    <property type="evidence" value="ECO:0007669"/>
    <property type="project" value="InterPro"/>
</dbReference>
<organism evidence="3 4">
    <name type="scientific">Muricoccus roseus</name>
    <dbReference type="NCBI Taxonomy" id="198092"/>
    <lineage>
        <taxon>Bacteria</taxon>
        <taxon>Pseudomonadati</taxon>
        <taxon>Pseudomonadota</taxon>
        <taxon>Alphaproteobacteria</taxon>
        <taxon>Acetobacterales</taxon>
        <taxon>Roseomonadaceae</taxon>
        <taxon>Muricoccus</taxon>
    </lineage>
</organism>
<dbReference type="Gene3D" id="3.90.1750.20">
    <property type="entry name" value="Putative Large Serine Recombinase, Chain B, Domain 2"/>
    <property type="match status" value="1"/>
</dbReference>
<dbReference type="Pfam" id="PF07508">
    <property type="entry name" value="Recombinase"/>
    <property type="match status" value="1"/>
</dbReference>
<dbReference type="GO" id="GO:0003677">
    <property type="term" value="F:DNA binding"/>
    <property type="evidence" value="ECO:0007669"/>
    <property type="project" value="InterPro"/>
</dbReference>
<protein>
    <submittedName>
        <fullName evidence="3">Recombinase</fullName>
    </submittedName>
</protein>
<accession>A0A1M6I142</accession>
<gene>
    <name evidence="3" type="ORF">SAMN02745194_02167</name>
</gene>
<dbReference type="RefSeq" id="WP_245818272.1">
    <property type="nucleotide sequence ID" value="NZ_FQZF01000011.1"/>
</dbReference>